<keyword evidence="6" id="KW-0597">Phosphoprotein</keyword>
<dbReference type="InterPro" id="IPR003527">
    <property type="entry name" value="MAP_kinase_CS"/>
</dbReference>
<dbReference type="Proteomes" id="UP000225706">
    <property type="component" value="Unassembled WGS sequence"/>
</dbReference>
<feature type="region of interest" description="Disordered" evidence="20">
    <location>
        <begin position="494"/>
        <end position="515"/>
    </location>
</feature>
<keyword evidence="19" id="KW-0460">Magnesium</keyword>
<evidence type="ECO:0000256" key="11">
    <source>
        <dbReference type="ARBA" id="ARBA00022840"/>
    </source>
</evidence>
<evidence type="ECO:0000256" key="6">
    <source>
        <dbReference type="ARBA" id="ARBA00022553"/>
    </source>
</evidence>
<evidence type="ECO:0000256" key="5">
    <source>
        <dbReference type="ARBA" id="ARBA00022527"/>
    </source>
</evidence>
<dbReference type="Gene3D" id="3.30.200.20">
    <property type="entry name" value="Phosphorylase Kinase, domain 1"/>
    <property type="match status" value="1"/>
</dbReference>
<dbReference type="STRING" id="50429.A0A2B4S817"/>
<reference evidence="23" key="1">
    <citation type="journal article" date="2017" name="bioRxiv">
        <title>Comparative analysis of the genomes of Stylophora pistillata and Acropora digitifera provides evidence for extensive differences between species of corals.</title>
        <authorList>
            <person name="Voolstra C.R."/>
            <person name="Li Y."/>
            <person name="Liew Y.J."/>
            <person name="Baumgarten S."/>
            <person name="Zoccola D."/>
            <person name="Flot J.-F."/>
            <person name="Tambutte S."/>
            <person name="Allemand D."/>
            <person name="Aranda M."/>
        </authorList>
    </citation>
    <scope>NUCLEOTIDE SEQUENCE [LARGE SCALE GENOMIC DNA]</scope>
</reference>
<keyword evidence="12" id="KW-0007">Acetylation</keyword>
<name>A0A2B4S817_STYPI</name>
<dbReference type="InterPro" id="IPR008271">
    <property type="entry name" value="Ser/Thr_kinase_AS"/>
</dbReference>
<comment type="cofactor">
    <cofactor evidence="1 19">
        <name>Mg(2+)</name>
        <dbReference type="ChEBI" id="CHEBI:18420"/>
    </cofactor>
</comment>
<dbReference type="InterPro" id="IPR000719">
    <property type="entry name" value="Prot_kinase_dom"/>
</dbReference>
<dbReference type="PROSITE" id="PS00108">
    <property type="entry name" value="PROTEIN_KINASE_ST"/>
    <property type="match status" value="1"/>
</dbReference>
<dbReference type="SMART" id="SM00220">
    <property type="entry name" value="S_TKc"/>
    <property type="match status" value="1"/>
</dbReference>
<dbReference type="SUPFAM" id="SSF56112">
    <property type="entry name" value="Protein kinase-like (PK-like)"/>
    <property type="match status" value="1"/>
</dbReference>
<keyword evidence="14" id="KW-0131">Cell cycle</keyword>
<evidence type="ECO:0000256" key="10">
    <source>
        <dbReference type="ARBA" id="ARBA00022782"/>
    </source>
</evidence>
<comment type="function">
    <text evidence="17">Plays a role in various cellular processes such as proliferation, differentiation and cell survival. The upstream activator of MAPK7 is the MAPK kinase MAP2K5. Upon activation, it translocates to the nucleus and phosphorylates various downstream targets including MEF2C. EGF activates MAPK7 through a Ras-independent and MAP2K5-dependent pathway. As part of the MAPK/ERK signaling pathway, acts as a negative regulator of apoptosis in cardiomyocytes via interaction with STUB1/CHIP and promotion of STUB1-mediated ubiquitination and degradation of ICER-type isoforms of CREM. May have a role in muscle cell differentiation. May be important for endothelial function and maintenance of blood vessel integrity. MAP2K5 and MAPK7 interact specifically with one another and not with MEK1/ERK1 or MEK2/ERK2 pathways. Phosphorylates SGK1 at Ser-78 and this is required for growth factor-induced cell cycle progression. Involved in the regulation of p53/TP53 by disrupting the PML-MDM2 interaction.</text>
</comment>
<comment type="catalytic activity">
    <reaction evidence="15 19">
        <text>L-threonyl-[protein] + ATP = O-phospho-L-threonyl-[protein] + ADP + H(+)</text>
        <dbReference type="Rhea" id="RHEA:46608"/>
        <dbReference type="Rhea" id="RHEA-COMP:11060"/>
        <dbReference type="Rhea" id="RHEA-COMP:11605"/>
        <dbReference type="ChEBI" id="CHEBI:15378"/>
        <dbReference type="ChEBI" id="CHEBI:30013"/>
        <dbReference type="ChEBI" id="CHEBI:30616"/>
        <dbReference type="ChEBI" id="CHEBI:61977"/>
        <dbReference type="ChEBI" id="CHEBI:456216"/>
        <dbReference type="EC" id="2.7.11.24"/>
    </reaction>
</comment>
<dbReference type="PANTHER" id="PTHR24055">
    <property type="entry name" value="MITOGEN-ACTIVATED PROTEIN KINASE"/>
    <property type="match status" value="1"/>
</dbReference>
<dbReference type="GO" id="GO:0005524">
    <property type="term" value="F:ATP binding"/>
    <property type="evidence" value="ECO:0007669"/>
    <property type="project" value="UniProtKB-UniRule"/>
</dbReference>
<feature type="binding site" evidence="18">
    <location>
        <position position="55"/>
    </location>
    <ligand>
        <name>ATP</name>
        <dbReference type="ChEBI" id="CHEBI:30616"/>
    </ligand>
</feature>
<dbReference type="Pfam" id="PF00069">
    <property type="entry name" value="Pkinase"/>
    <property type="match status" value="1"/>
</dbReference>
<comment type="similarity">
    <text evidence="19">Belongs to the protein kinase superfamily. Ser/Thr protein kinase family. MAP kinase subfamily.</text>
</comment>
<evidence type="ECO:0000256" key="18">
    <source>
        <dbReference type="PROSITE-ProRule" id="PRU10141"/>
    </source>
</evidence>
<evidence type="ECO:0000313" key="23">
    <source>
        <dbReference type="Proteomes" id="UP000225706"/>
    </source>
</evidence>
<dbReference type="EMBL" id="LSMT01000169">
    <property type="protein sequence ID" value="PFX24718.1"/>
    <property type="molecule type" value="Genomic_DNA"/>
</dbReference>
<evidence type="ECO:0000256" key="7">
    <source>
        <dbReference type="ARBA" id="ARBA00022679"/>
    </source>
</evidence>
<accession>A0A2B4S817</accession>
<evidence type="ECO:0000256" key="8">
    <source>
        <dbReference type="ARBA" id="ARBA00022741"/>
    </source>
</evidence>
<keyword evidence="7 19" id="KW-0808">Transferase</keyword>
<feature type="compositionally biased region" description="Low complexity" evidence="20">
    <location>
        <begin position="972"/>
        <end position="983"/>
    </location>
</feature>
<evidence type="ECO:0000256" key="9">
    <source>
        <dbReference type="ARBA" id="ARBA00022777"/>
    </source>
</evidence>
<evidence type="ECO:0000256" key="19">
    <source>
        <dbReference type="RuleBase" id="RU361165"/>
    </source>
</evidence>
<dbReference type="PROSITE" id="PS50011">
    <property type="entry name" value="PROTEIN_KINASE_DOM"/>
    <property type="match status" value="1"/>
</dbReference>
<evidence type="ECO:0000259" key="21">
    <source>
        <dbReference type="PROSITE" id="PS50011"/>
    </source>
</evidence>
<dbReference type="AlphaFoldDB" id="A0A2B4S817"/>
<keyword evidence="8 18" id="KW-0547">Nucleotide-binding</keyword>
<dbReference type="OrthoDB" id="192887at2759"/>
<evidence type="ECO:0000313" key="22">
    <source>
        <dbReference type="EMBL" id="PFX24718.1"/>
    </source>
</evidence>
<dbReference type="PROSITE" id="PS00107">
    <property type="entry name" value="PROTEIN_KINASE_ATP"/>
    <property type="match status" value="1"/>
</dbReference>
<dbReference type="EC" id="2.7.11.24" evidence="19"/>
<comment type="caution">
    <text evidence="22">The sequence shown here is derived from an EMBL/GenBank/DDBJ whole genome shotgun (WGS) entry which is preliminary data.</text>
</comment>
<evidence type="ECO:0000256" key="17">
    <source>
        <dbReference type="ARBA" id="ARBA00058403"/>
    </source>
</evidence>
<dbReference type="InterPro" id="IPR011009">
    <property type="entry name" value="Kinase-like_dom_sf"/>
</dbReference>
<keyword evidence="10" id="KW-0221">Differentiation</keyword>
<evidence type="ECO:0000256" key="2">
    <source>
        <dbReference type="ARBA" id="ARBA00004322"/>
    </source>
</evidence>
<comment type="subcellular location">
    <subcellularLocation>
        <location evidence="3">Cytoplasm</location>
    </subcellularLocation>
    <subcellularLocation>
        <location evidence="2">Nucleus</location>
        <location evidence="2">PML body</location>
    </subcellularLocation>
</comment>
<comment type="catalytic activity">
    <reaction evidence="16">
        <text>L-seryl-[protein] + ATP = O-phospho-L-seryl-[protein] + ADP + H(+)</text>
        <dbReference type="Rhea" id="RHEA:17989"/>
        <dbReference type="Rhea" id="RHEA-COMP:9863"/>
        <dbReference type="Rhea" id="RHEA-COMP:11604"/>
        <dbReference type="ChEBI" id="CHEBI:15378"/>
        <dbReference type="ChEBI" id="CHEBI:29999"/>
        <dbReference type="ChEBI" id="CHEBI:30616"/>
        <dbReference type="ChEBI" id="CHEBI:83421"/>
        <dbReference type="ChEBI" id="CHEBI:456216"/>
        <dbReference type="EC" id="2.7.11.24"/>
    </reaction>
</comment>
<proteinExistence type="inferred from homology"/>
<evidence type="ECO:0000256" key="1">
    <source>
        <dbReference type="ARBA" id="ARBA00001946"/>
    </source>
</evidence>
<evidence type="ECO:0000256" key="3">
    <source>
        <dbReference type="ARBA" id="ARBA00004496"/>
    </source>
</evidence>
<sequence>MTTETRTYKIKDKNFEVKFELDTRYKLLENIGNGAYGVVCSAVDTKNDSKVAIKKIPRAFDVVTTAKRTYRELKILKHFKHDNIISIKNILKPPDDLEQFNDVYVVLDLMETDLHHIIHSQQQLTDEHVRYFLYQILRGLKYIHSAKVLHRDLKPSNLLVNQDCELKIGDFGMARGLSSSPSEQKRVMTEYVATRWYRAPELMLSLSEYSEAIDMWSVGCIFAEMLGRKHLFPGTNYLNQLQLILSVVGTPSESFIERMGAERVKTYLQRLPRKEPVPLEKLYPEDKCHPEALDLLGKMLKLDPNERISVGDALAHKYLKEYHCVDDEPMCFPPFEFDFEDIPFTKDDLKARILKEIEQFHKEKSLILSPVSSFPKEVQSSQVSSTQSRNGNGSGAPKKGNGPVSSLTLVDVKQKMEQNLKRKKEKEESKNKKAKAARRKSENKETRSDDSTGLSDKDKEMLARWESMRKQTKPFIHPIRKYMQDLKELKEEVSGGDIQPGTAVTSQPVVPPGSHAQQQFQFTQFVPQNQNGSVTGLKAVKVPNQAVSNVMQTLPGSGMAVPGGKIVLIAPCQVASLSQSMLMNLPVPMATEQLYPASQKAAAQGPSKQVAVSSVSSHERVASLQNNSTTNSIGIPLQAKSVLTCTGGAVTGKAVCNNADNQTNNTAVSSALEMSSSVTGILSMTLPNDMTTAVSSTPLLPSLSSSLPVLLQQSSKNTESFSTSTVVIQPGLPLGAKVSNQVANMSTAGDKPGNNAMSTPSRNSSFVQNNIANAATLGQQQPSTASQTSLINNPHVKVTTNQSDTMSKAPPQFLSTVNNHSLQTLEPAHSASSSALSSMISNSWNSVVQTCTGQTVHASSITQTTNAFQSNPILSQYDSSFPLNDSAVSNAVPLETALNVCSMPGPSLMSPRSLQTILQTMLSTSDAQLLWSSMLNPSVIPSPIFKQADTANNTATMTSTATESFSRTSPLEQGSEQSTSQQTDFNTQATEASQEDSELIPESIQDAFSDLNVQGITEQEGLSEEVIFSSMLSSKAKGTGNGYGLGIDIEELLDQAGIVQDPVLHNLSSPYKESCLMLPGSLPNSPSLSASLLSDWLDGKDMLPVDMDEIQKELESNSVLALFQEMDDS</sequence>
<keyword evidence="11 18" id="KW-0067">ATP-binding</keyword>
<keyword evidence="5 19" id="KW-0723">Serine/threonine-protein kinase</keyword>
<keyword evidence="13" id="KW-0539">Nucleus</keyword>
<dbReference type="Gene3D" id="1.10.510.10">
    <property type="entry name" value="Transferase(Phosphotransferase) domain 1"/>
    <property type="match status" value="1"/>
</dbReference>
<dbReference type="GO" id="GO:0030154">
    <property type="term" value="P:cell differentiation"/>
    <property type="evidence" value="ECO:0007669"/>
    <property type="project" value="UniProtKB-KW"/>
</dbReference>
<evidence type="ECO:0000256" key="4">
    <source>
        <dbReference type="ARBA" id="ARBA00022490"/>
    </source>
</evidence>
<evidence type="ECO:0000256" key="14">
    <source>
        <dbReference type="ARBA" id="ARBA00023306"/>
    </source>
</evidence>
<dbReference type="InterPro" id="IPR017441">
    <property type="entry name" value="Protein_kinase_ATP_BS"/>
</dbReference>
<feature type="compositionally biased region" description="Basic and acidic residues" evidence="20">
    <location>
        <begin position="439"/>
        <end position="460"/>
    </location>
</feature>
<dbReference type="GO" id="GO:0016605">
    <property type="term" value="C:PML body"/>
    <property type="evidence" value="ECO:0007669"/>
    <property type="project" value="UniProtKB-SubCell"/>
</dbReference>
<evidence type="ECO:0000256" key="20">
    <source>
        <dbReference type="SAM" id="MobiDB-lite"/>
    </source>
</evidence>
<feature type="compositionally biased region" description="Low complexity" evidence="20">
    <location>
        <begin position="378"/>
        <end position="388"/>
    </location>
</feature>
<feature type="region of interest" description="Disordered" evidence="20">
    <location>
        <begin position="956"/>
        <end position="997"/>
    </location>
</feature>
<feature type="region of interest" description="Disordered" evidence="20">
    <location>
        <begin position="378"/>
        <end position="405"/>
    </location>
</feature>
<comment type="activity regulation">
    <text evidence="19">Activated by threonine and tyrosine phosphorylation.</text>
</comment>
<evidence type="ECO:0000256" key="13">
    <source>
        <dbReference type="ARBA" id="ARBA00023242"/>
    </source>
</evidence>
<keyword evidence="9 19" id="KW-0418">Kinase</keyword>
<dbReference type="GO" id="GO:0004707">
    <property type="term" value="F:MAP kinase activity"/>
    <property type="evidence" value="ECO:0007669"/>
    <property type="project" value="UniProtKB-EC"/>
</dbReference>
<dbReference type="PROSITE" id="PS01351">
    <property type="entry name" value="MAPK"/>
    <property type="match status" value="1"/>
</dbReference>
<keyword evidence="23" id="KW-1185">Reference proteome</keyword>
<dbReference type="FunFam" id="1.10.510.10:FF:000013">
    <property type="entry name" value="Mitogen-activated protein kinase"/>
    <property type="match status" value="1"/>
</dbReference>
<dbReference type="InterPro" id="IPR050117">
    <property type="entry name" value="MAPK"/>
</dbReference>
<dbReference type="CDD" id="cd07855">
    <property type="entry name" value="STKc_ERK5"/>
    <property type="match status" value="1"/>
</dbReference>
<evidence type="ECO:0000256" key="16">
    <source>
        <dbReference type="ARBA" id="ARBA00048312"/>
    </source>
</evidence>
<gene>
    <name evidence="22" type="primary">Mapk7</name>
    <name evidence="22" type="ORF">AWC38_SpisGene10684</name>
</gene>
<evidence type="ECO:0000256" key="12">
    <source>
        <dbReference type="ARBA" id="ARBA00022990"/>
    </source>
</evidence>
<dbReference type="GO" id="GO:0005737">
    <property type="term" value="C:cytoplasm"/>
    <property type="evidence" value="ECO:0007669"/>
    <property type="project" value="UniProtKB-SubCell"/>
</dbReference>
<keyword evidence="4" id="KW-0963">Cytoplasm</keyword>
<evidence type="ECO:0000256" key="15">
    <source>
        <dbReference type="ARBA" id="ARBA00047592"/>
    </source>
</evidence>
<feature type="compositionally biased region" description="Basic and acidic residues" evidence="20">
    <location>
        <begin position="417"/>
        <end position="431"/>
    </location>
</feature>
<organism evidence="22 23">
    <name type="scientific">Stylophora pistillata</name>
    <name type="common">Smooth cauliflower coral</name>
    <dbReference type="NCBI Taxonomy" id="50429"/>
    <lineage>
        <taxon>Eukaryota</taxon>
        <taxon>Metazoa</taxon>
        <taxon>Cnidaria</taxon>
        <taxon>Anthozoa</taxon>
        <taxon>Hexacorallia</taxon>
        <taxon>Scleractinia</taxon>
        <taxon>Astrocoeniina</taxon>
        <taxon>Pocilloporidae</taxon>
        <taxon>Stylophora</taxon>
    </lineage>
</organism>
<dbReference type="GO" id="GO:0106310">
    <property type="term" value="F:protein serine kinase activity"/>
    <property type="evidence" value="ECO:0007669"/>
    <property type="project" value="RHEA"/>
</dbReference>
<protein>
    <recommendedName>
        <fullName evidence="19">Mitogen-activated protein kinase</fullName>
        <ecNumber evidence="19">2.7.11.24</ecNumber>
    </recommendedName>
</protein>
<dbReference type="FunFam" id="3.30.200.20:FF:000242">
    <property type="entry name" value="Mitogen-activated protein kinase"/>
    <property type="match status" value="1"/>
</dbReference>
<feature type="domain" description="Protein kinase" evidence="21">
    <location>
        <begin position="25"/>
        <end position="319"/>
    </location>
</feature>
<feature type="region of interest" description="Disordered" evidence="20">
    <location>
        <begin position="417"/>
        <end position="460"/>
    </location>
</feature>